<keyword evidence="4 5" id="KW-0349">Heme</keyword>
<name>A0A7N0VA69_KALFE</name>
<proteinExistence type="inferred from homology"/>
<dbReference type="Gene3D" id="1.10.630.10">
    <property type="entry name" value="Cytochrome P450"/>
    <property type="match status" value="1"/>
</dbReference>
<evidence type="ECO:0000256" key="2">
    <source>
        <dbReference type="ARBA" id="ARBA00022723"/>
    </source>
</evidence>
<feature type="transmembrane region" description="Helical" evidence="6">
    <location>
        <begin position="12"/>
        <end position="30"/>
    </location>
</feature>
<comment type="similarity">
    <text evidence="1 5">Belongs to the cytochrome P450 family.</text>
</comment>
<keyword evidence="2 4" id="KW-0479">Metal-binding</keyword>
<keyword evidence="3 4" id="KW-0408">Iron</keyword>
<evidence type="ECO:0000256" key="3">
    <source>
        <dbReference type="ARBA" id="ARBA00023004"/>
    </source>
</evidence>
<dbReference type="GO" id="GO:0005506">
    <property type="term" value="F:iron ion binding"/>
    <property type="evidence" value="ECO:0007669"/>
    <property type="project" value="InterPro"/>
</dbReference>
<keyword evidence="6" id="KW-0812">Transmembrane</keyword>
<dbReference type="Gramene" id="Kaladp0488s0002.1.v1.1">
    <property type="protein sequence ID" value="Kaladp0488s0002.1.v1.1"/>
    <property type="gene ID" value="Kaladp0488s0002.v1.1"/>
</dbReference>
<keyword evidence="5" id="KW-0560">Oxidoreductase</keyword>
<dbReference type="InterPro" id="IPR002401">
    <property type="entry name" value="Cyt_P450_E_grp-I"/>
</dbReference>
<organism evidence="7 8">
    <name type="scientific">Kalanchoe fedtschenkoi</name>
    <name type="common">Lavender scallops</name>
    <name type="synonym">South American air plant</name>
    <dbReference type="NCBI Taxonomy" id="63787"/>
    <lineage>
        <taxon>Eukaryota</taxon>
        <taxon>Viridiplantae</taxon>
        <taxon>Streptophyta</taxon>
        <taxon>Embryophyta</taxon>
        <taxon>Tracheophyta</taxon>
        <taxon>Spermatophyta</taxon>
        <taxon>Magnoliopsida</taxon>
        <taxon>eudicotyledons</taxon>
        <taxon>Gunneridae</taxon>
        <taxon>Pentapetalae</taxon>
        <taxon>Saxifragales</taxon>
        <taxon>Crassulaceae</taxon>
        <taxon>Kalanchoe</taxon>
    </lineage>
</organism>
<evidence type="ECO:0000256" key="4">
    <source>
        <dbReference type="PIRSR" id="PIRSR602401-1"/>
    </source>
</evidence>
<evidence type="ECO:0000313" key="7">
    <source>
        <dbReference type="EnsemblPlants" id="Kaladp0488s0002.1.v1.1"/>
    </source>
</evidence>
<comment type="cofactor">
    <cofactor evidence="4">
        <name>heme</name>
        <dbReference type="ChEBI" id="CHEBI:30413"/>
    </cofactor>
</comment>
<dbReference type="GO" id="GO:0020037">
    <property type="term" value="F:heme binding"/>
    <property type="evidence" value="ECO:0007669"/>
    <property type="project" value="InterPro"/>
</dbReference>
<dbReference type="PRINTS" id="PR00385">
    <property type="entry name" value="P450"/>
</dbReference>
<dbReference type="EnsemblPlants" id="Kaladp0488s0002.1.v1.1">
    <property type="protein sequence ID" value="Kaladp0488s0002.1.v1.1"/>
    <property type="gene ID" value="Kaladp0488s0002.v1.1"/>
</dbReference>
<dbReference type="SUPFAM" id="SSF48264">
    <property type="entry name" value="Cytochrome P450"/>
    <property type="match status" value="1"/>
</dbReference>
<keyword evidence="5" id="KW-0503">Monooxygenase</keyword>
<dbReference type="GO" id="GO:0004497">
    <property type="term" value="F:monooxygenase activity"/>
    <property type="evidence" value="ECO:0007669"/>
    <property type="project" value="UniProtKB-KW"/>
</dbReference>
<protein>
    <recommendedName>
        <fullName evidence="9">Cytochrome P450</fullName>
    </recommendedName>
</protein>
<dbReference type="PANTHER" id="PTHR47955:SF18">
    <property type="entry name" value="CYTOCHROME P450 71A1-LIKE"/>
    <property type="match status" value="1"/>
</dbReference>
<keyword evidence="6" id="KW-0472">Membrane</keyword>
<dbReference type="PROSITE" id="PS00086">
    <property type="entry name" value="CYTOCHROME_P450"/>
    <property type="match status" value="1"/>
</dbReference>
<dbReference type="PRINTS" id="PR00463">
    <property type="entry name" value="EP450I"/>
</dbReference>
<dbReference type="Proteomes" id="UP000594263">
    <property type="component" value="Unplaced"/>
</dbReference>
<dbReference type="PANTHER" id="PTHR47955">
    <property type="entry name" value="CYTOCHROME P450 FAMILY 71 PROTEIN"/>
    <property type="match status" value="1"/>
</dbReference>
<keyword evidence="8" id="KW-1185">Reference proteome</keyword>
<sequence length="507" mass="56534">MAKLTSDLSSVNPVILVSAALVCCVAFVYVRSRLGRLSSSSHRPRSPRRLPVIGNLHQLGASAHQSLHALSLKYGPLMLMHFGSVPTYVVSSGELARQVMKTCEAEFPARVMTEASRTLFEGGEDLLLNPAGTRTTLARKVCVSGILSLKRVQALQFIREEEVASLVAKLRRLVNDDRGARVNLSDLFLTLASTTLSRAILGLKSADESNRVMGQLAQQASNLLGEVTAVGDYIPALSWVDHLRGLTRNAKRVSRAVHEFLDRVIDEHIEKQNDDDDDDRKYFVDILLELQAKKDVIGGHELTRKEIRAVLLTLFIAGIDSSATTLECTMKEIVKNPRIMRKLQQEIRGVVGNKSNILQSDLNQMEYLKCVIKETLRLHSPKLVARQASEDVDVGGFRIPAKGVVLVNVWAIHRDPDTWDRPLEYLPERFVDACYDYTGQDQKYFPFSLGRRICPGVQFAMFSIEYALANVLCWFDWELPDGMSAQDFDMSAMPLHLVPVPPSHGSL</sequence>
<evidence type="ECO:0000256" key="6">
    <source>
        <dbReference type="SAM" id="Phobius"/>
    </source>
</evidence>
<dbReference type="Pfam" id="PF00067">
    <property type="entry name" value="p450"/>
    <property type="match status" value="1"/>
</dbReference>
<dbReference type="InterPro" id="IPR001128">
    <property type="entry name" value="Cyt_P450"/>
</dbReference>
<dbReference type="GO" id="GO:0016705">
    <property type="term" value="F:oxidoreductase activity, acting on paired donors, with incorporation or reduction of molecular oxygen"/>
    <property type="evidence" value="ECO:0007669"/>
    <property type="project" value="InterPro"/>
</dbReference>
<keyword evidence="6" id="KW-1133">Transmembrane helix</keyword>
<dbReference type="InterPro" id="IPR036396">
    <property type="entry name" value="Cyt_P450_sf"/>
</dbReference>
<dbReference type="AlphaFoldDB" id="A0A7N0VA69"/>
<dbReference type="InterPro" id="IPR017972">
    <property type="entry name" value="Cyt_P450_CS"/>
</dbReference>
<evidence type="ECO:0000313" key="8">
    <source>
        <dbReference type="Proteomes" id="UP000594263"/>
    </source>
</evidence>
<dbReference type="OMA" id="EEVRINC"/>
<reference evidence="7" key="1">
    <citation type="submission" date="2021-01" db="UniProtKB">
        <authorList>
            <consortium name="EnsemblPlants"/>
        </authorList>
    </citation>
    <scope>IDENTIFICATION</scope>
</reference>
<feature type="binding site" description="axial binding residue" evidence="4">
    <location>
        <position position="454"/>
    </location>
    <ligand>
        <name>heme</name>
        <dbReference type="ChEBI" id="CHEBI:30413"/>
    </ligand>
    <ligandPart>
        <name>Fe</name>
        <dbReference type="ChEBI" id="CHEBI:18248"/>
    </ligandPart>
</feature>
<evidence type="ECO:0000256" key="5">
    <source>
        <dbReference type="RuleBase" id="RU000461"/>
    </source>
</evidence>
<evidence type="ECO:0008006" key="9">
    <source>
        <dbReference type="Google" id="ProtNLM"/>
    </source>
</evidence>
<accession>A0A7N0VA69</accession>
<evidence type="ECO:0000256" key="1">
    <source>
        <dbReference type="ARBA" id="ARBA00010617"/>
    </source>
</evidence>